<sequence length="205" mass="23637">MLRIREPFFVKNLLRQSVFAGPFNFKLAGFHCIPIKEDPKGNDEEVMQKLFEKIEITHCELNKDEEIQLNIKDKGIQQKKILIKNLHMRIKLTDNVELINRLDPAMKDLAVFSKAKQFFVPCTKSQFDSFQRKDEDSENFNKCDPHENDSDCWSNIAQETSTLGPSLWKSAASCVPRLTKGFAWNNIGVLSTPLIHTWLVLLDSI</sequence>
<evidence type="ECO:0000313" key="2">
    <source>
        <dbReference type="Proteomes" id="UP000014760"/>
    </source>
</evidence>
<accession>X1ZRK1</accession>
<dbReference type="EnsemblMetazoa" id="CapteT192563">
    <property type="protein sequence ID" value="CapteP192563"/>
    <property type="gene ID" value="CapteG192563"/>
</dbReference>
<dbReference type="Proteomes" id="UP000014760">
    <property type="component" value="Unassembled WGS sequence"/>
</dbReference>
<keyword evidence="2" id="KW-1185">Reference proteome</keyword>
<dbReference type="AlphaFoldDB" id="X1ZRK1"/>
<reference evidence="2" key="1">
    <citation type="submission" date="2012-12" db="EMBL/GenBank/DDBJ databases">
        <authorList>
            <person name="Hellsten U."/>
            <person name="Grimwood J."/>
            <person name="Chapman J.A."/>
            <person name="Shapiro H."/>
            <person name="Aerts A."/>
            <person name="Otillar R.P."/>
            <person name="Terry A.Y."/>
            <person name="Boore J.L."/>
            <person name="Simakov O."/>
            <person name="Marletaz F."/>
            <person name="Cho S.-J."/>
            <person name="Edsinger-Gonzales E."/>
            <person name="Havlak P."/>
            <person name="Kuo D.-H."/>
            <person name="Larsson T."/>
            <person name="Lv J."/>
            <person name="Arendt D."/>
            <person name="Savage R."/>
            <person name="Osoegawa K."/>
            <person name="de Jong P."/>
            <person name="Lindberg D.R."/>
            <person name="Seaver E.C."/>
            <person name="Weisblat D.A."/>
            <person name="Putnam N.H."/>
            <person name="Grigoriev I.V."/>
            <person name="Rokhsar D.S."/>
        </authorList>
    </citation>
    <scope>NUCLEOTIDE SEQUENCE</scope>
    <source>
        <strain evidence="2">I ESC-2004</strain>
    </source>
</reference>
<dbReference type="EMBL" id="AMQN01009529">
    <property type="status" value="NOT_ANNOTATED_CDS"/>
    <property type="molecule type" value="Genomic_DNA"/>
</dbReference>
<protein>
    <submittedName>
        <fullName evidence="1">Uncharacterized protein</fullName>
    </submittedName>
</protein>
<evidence type="ECO:0000313" key="1">
    <source>
        <dbReference type="EnsemblMetazoa" id="CapteP192563"/>
    </source>
</evidence>
<name>X1ZRK1_CAPTE</name>
<proteinExistence type="predicted"/>
<organism evidence="1 2">
    <name type="scientific">Capitella teleta</name>
    <name type="common">Polychaete worm</name>
    <dbReference type="NCBI Taxonomy" id="283909"/>
    <lineage>
        <taxon>Eukaryota</taxon>
        <taxon>Metazoa</taxon>
        <taxon>Spiralia</taxon>
        <taxon>Lophotrochozoa</taxon>
        <taxon>Annelida</taxon>
        <taxon>Polychaeta</taxon>
        <taxon>Sedentaria</taxon>
        <taxon>Scolecida</taxon>
        <taxon>Capitellidae</taxon>
        <taxon>Capitella</taxon>
    </lineage>
</organism>
<dbReference type="OMA" id="IEITHCE"/>
<dbReference type="HOGENOM" id="CLU_1338692_0_0_1"/>
<reference evidence="2" key="2">
    <citation type="journal article" date="2013" name="Nature">
        <title>Insights into bilaterian evolution from three spiralian genomes.</title>
        <authorList>
            <person name="Simakov O."/>
            <person name="Marletaz F."/>
            <person name="Cho S.J."/>
            <person name="Edsinger-Gonzales E."/>
            <person name="Havlak P."/>
            <person name="Hellsten U."/>
            <person name="Kuo D.H."/>
            <person name="Larsson T."/>
            <person name="Lv J."/>
            <person name="Arendt D."/>
            <person name="Savage R."/>
            <person name="Osoegawa K."/>
            <person name="de Jong P."/>
            <person name="Grimwood J."/>
            <person name="Chapman J.A."/>
            <person name="Shapiro H."/>
            <person name="Aerts A."/>
            <person name="Otillar R.P."/>
            <person name="Terry A.Y."/>
            <person name="Boore J.L."/>
            <person name="Grigoriev I.V."/>
            <person name="Lindberg D.R."/>
            <person name="Seaver E.C."/>
            <person name="Weisblat D.A."/>
            <person name="Putnam N.H."/>
            <person name="Rokhsar D.S."/>
        </authorList>
    </citation>
    <scope>NUCLEOTIDE SEQUENCE</scope>
    <source>
        <strain evidence="2">I ESC-2004</strain>
    </source>
</reference>
<reference evidence="1" key="3">
    <citation type="submission" date="2015-06" db="UniProtKB">
        <authorList>
            <consortium name="EnsemblMetazoa"/>
        </authorList>
    </citation>
    <scope>IDENTIFICATION</scope>
</reference>